<dbReference type="CDD" id="cd00712">
    <property type="entry name" value="AsnB"/>
    <property type="match status" value="1"/>
</dbReference>
<evidence type="ECO:0000256" key="7">
    <source>
        <dbReference type="ARBA" id="ARBA00022962"/>
    </source>
</evidence>
<dbReference type="Gene3D" id="3.60.20.10">
    <property type="entry name" value="Glutamine Phosphoribosylpyrophosphate, subunit 1, domain 1"/>
    <property type="match status" value="1"/>
</dbReference>
<dbReference type="AlphaFoldDB" id="A0A1L8CVE0"/>
<dbReference type="InterPro" id="IPR001962">
    <property type="entry name" value="Asn_synthase"/>
</dbReference>
<dbReference type="InterPro" id="IPR033738">
    <property type="entry name" value="AsnB_N"/>
</dbReference>
<dbReference type="InterPro" id="IPR006426">
    <property type="entry name" value="Asn_synth_AEB"/>
</dbReference>
<feature type="active site" description="For GATase activity" evidence="9">
    <location>
        <position position="2"/>
    </location>
</feature>
<feature type="site" description="Important for beta-aspartyl-AMP intermediate formation" evidence="11">
    <location>
        <position position="378"/>
    </location>
</feature>
<dbReference type="Pfam" id="PF13537">
    <property type="entry name" value="GATase_7"/>
    <property type="match status" value="1"/>
</dbReference>
<dbReference type="RefSeq" id="WP_075859337.1">
    <property type="nucleotide sequence ID" value="NZ_BDJK01000020.1"/>
</dbReference>
<comment type="catalytic activity">
    <reaction evidence="8">
        <text>L-aspartate + L-glutamine + ATP + H2O = L-asparagine + L-glutamate + AMP + diphosphate + H(+)</text>
        <dbReference type="Rhea" id="RHEA:12228"/>
        <dbReference type="ChEBI" id="CHEBI:15377"/>
        <dbReference type="ChEBI" id="CHEBI:15378"/>
        <dbReference type="ChEBI" id="CHEBI:29985"/>
        <dbReference type="ChEBI" id="CHEBI:29991"/>
        <dbReference type="ChEBI" id="CHEBI:30616"/>
        <dbReference type="ChEBI" id="CHEBI:33019"/>
        <dbReference type="ChEBI" id="CHEBI:58048"/>
        <dbReference type="ChEBI" id="CHEBI:58359"/>
        <dbReference type="ChEBI" id="CHEBI:456215"/>
        <dbReference type="EC" id="6.3.5.4"/>
    </reaction>
</comment>
<keyword evidence="4 10" id="KW-0547">Nucleotide-binding</keyword>
<feature type="binding site" evidence="10">
    <location>
        <position position="102"/>
    </location>
    <ligand>
        <name>L-glutamine</name>
        <dbReference type="ChEBI" id="CHEBI:58359"/>
    </ligand>
</feature>
<dbReference type="PROSITE" id="PS51278">
    <property type="entry name" value="GATASE_TYPE_2"/>
    <property type="match status" value="1"/>
</dbReference>
<organism evidence="13 14">
    <name type="scientific">Carboxydothermus pertinax</name>
    <dbReference type="NCBI Taxonomy" id="870242"/>
    <lineage>
        <taxon>Bacteria</taxon>
        <taxon>Bacillati</taxon>
        <taxon>Bacillota</taxon>
        <taxon>Clostridia</taxon>
        <taxon>Thermoanaerobacterales</taxon>
        <taxon>Thermoanaerobacteraceae</taxon>
        <taxon>Carboxydothermus</taxon>
    </lineage>
</organism>
<dbReference type="EMBL" id="BDJK01000020">
    <property type="protein sequence ID" value="GAV22880.1"/>
    <property type="molecule type" value="Genomic_DNA"/>
</dbReference>
<dbReference type="InterPro" id="IPR051786">
    <property type="entry name" value="ASN_synthetase/amidase"/>
</dbReference>
<name>A0A1L8CVE0_9THEO</name>
<keyword evidence="6 9" id="KW-0061">Asparagine biosynthesis</keyword>
<keyword evidence="7 9" id="KW-0315">Glutamine amidotransferase</keyword>
<evidence type="ECO:0000256" key="2">
    <source>
        <dbReference type="ARBA" id="ARBA00005752"/>
    </source>
</evidence>
<dbReference type="Proteomes" id="UP000187485">
    <property type="component" value="Unassembled WGS sequence"/>
</dbReference>
<dbReference type="InterPro" id="IPR029055">
    <property type="entry name" value="Ntn_hydrolases_N"/>
</dbReference>
<dbReference type="STRING" id="870242.cpu_13900"/>
<dbReference type="EC" id="6.3.5.4" evidence="3"/>
<dbReference type="CDD" id="cd01991">
    <property type="entry name" value="Asn_synthase_B_C"/>
    <property type="match status" value="1"/>
</dbReference>
<accession>A0A1L8CVE0</accession>
<dbReference type="Pfam" id="PF00733">
    <property type="entry name" value="Asn_synthase"/>
    <property type="match status" value="1"/>
</dbReference>
<evidence type="ECO:0000259" key="12">
    <source>
        <dbReference type="PROSITE" id="PS51278"/>
    </source>
</evidence>
<proteinExistence type="inferred from homology"/>
<feature type="binding site" evidence="10">
    <location>
        <position position="263"/>
    </location>
    <ligand>
        <name>ATP</name>
        <dbReference type="ChEBI" id="CHEBI:30616"/>
    </ligand>
</feature>
<dbReference type="GO" id="GO:0005829">
    <property type="term" value="C:cytosol"/>
    <property type="evidence" value="ECO:0007669"/>
    <property type="project" value="TreeGrafter"/>
</dbReference>
<dbReference type="PANTHER" id="PTHR43284">
    <property type="entry name" value="ASPARAGINE SYNTHETASE (GLUTAMINE-HYDROLYZING)"/>
    <property type="match status" value="1"/>
</dbReference>
<comment type="caution">
    <text evidence="13">The sequence shown here is derived from an EMBL/GenBank/DDBJ whole genome shotgun (WGS) entry which is preliminary data.</text>
</comment>
<dbReference type="GO" id="GO:0005524">
    <property type="term" value="F:ATP binding"/>
    <property type="evidence" value="ECO:0007669"/>
    <property type="project" value="UniProtKB-KW"/>
</dbReference>
<evidence type="ECO:0000256" key="4">
    <source>
        <dbReference type="ARBA" id="ARBA00022741"/>
    </source>
</evidence>
<dbReference type="SUPFAM" id="SSF56235">
    <property type="entry name" value="N-terminal nucleophile aminohydrolases (Ntn hydrolases)"/>
    <property type="match status" value="1"/>
</dbReference>
<dbReference type="InterPro" id="IPR017932">
    <property type="entry name" value="GATase_2_dom"/>
</dbReference>
<keyword evidence="9" id="KW-0028">Amino-acid biosynthesis</keyword>
<evidence type="ECO:0000256" key="3">
    <source>
        <dbReference type="ARBA" id="ARBA00012737"/>
    </source>
</evidence>
<protein>
    <recommendedName>
        <fullName evidence="3">asparagine synthase (glutamine-hydrolyzing)</fullName>
        <ecNumber evidence="3">6.3.5.4</ecNumber>
    </recommendedName>
</protein>
<dbReference type="InterPro" id="IPR014729">
    <property type="entry name" value="Rossmann-like_a/b/a_fold"/>
</dbReference>
<evidence type="ECO:0000313" key="14">
    <source>
        <dbReference type="Proteomes" id="UP000187485"/>
    </source>
</evidence>
<feature type="binding site" evidence="10">
    <location>
        <begin position="376"/>
        <end position="377"/>
    </location>
    <ligand>
        <name>ATP</name>
        <dbReference type="ChEBI" id="CHEBI:30616"/>
    </ligand>
</feature>
<dbReference type="GO" id="GO:0004066">
    <property type="term" value="F:asparagine synthase (glutamine-hydrolyzing) activity"/>
    <property type="evidence" value="ECO:0007669"/>
    <property type="project" value="UniProtKB-EC"/>
</dbReference>
<evidence type="ECO:0000256" key="10">
    <source>
        <dbReference type="PIRSR" id="PIRSR001589-2"/>
    </source>
</evidence>
<evidence type="ECO:0000256" key="5">
    <source>
        <dbReference type="ARBA" id="ARBA00022840"/>
    </source>
</evidence>
<feature type="binding site" evidence="10">
    <location>
        <position position="293"/>
    </location>
    <ligand>
        <name>ATP</name>
        <dbReference type="ChEBI" id="CHEBI:30616"/>
    </ligand>
</feature>
<evidence type="ECO:0000256" key="9">
    <source>
        <dbReference type="PIRSR" id="PIRSR001589-1"/>
    </source>
</evidence>
<comment type="pathway">
    <text evidence="1">Amino-acid biosynthesis; L-asparagine biosynthesis; L-asparagine from L-aspartate (L-Gln route): step 1/1.</text>
</comment>
<evidence type="ECO:0000256" key="8">
    <source>
        <dbReference type="ARBA" id="ARBA00048741"/>
    </source>
</evidence>
<dbReference type="PIRSF" id="PIRSF001589">
    <property type="entry name" value="Asn_synthetase_glu-h"/>
    <property type="match status" value="1"/>
</dbReference>
<keyword evidence="14" id="KW-1185">Reference proteome</keyword>
<comment type="similarity">
    <text evidence="2">Belongs to the asparagine synthetase family.</text>
</comment>
<dbReference type="Gene3D" id="3.40.50.620">
    <property type="entry name" value="HUPs"/>
    <property type="match status" value="1"/>
</dbReference>
<gene>
    <name evidence="13" type="ORF">cpu_13900</name>
</gene>
<dbReference type="SUPFAM" id="SSF52402">
    <property type="entry name" value="Adenine nucleotide alpha hydrolases-like"/>
    <property type="match status" value="1"/>
</dbReference>
<keyword evidence="5 10" id="KW-0067">ATP-binding</keyword>
<feature type="domain" description="Glutamine amidotransferase type-2" evidence="12">
    <location>
        <begin position="2"/>
        <end position="216"/>
    </location>
</feature>
<dbReference type="OrthoDB" id="9763290at2"/>
<evidence type="ECO:0000256" key="1">
    <source>
        <dbReference type="ARBA" id="ARBA00005187"/>
    </source>
</evidence>
<sequence>MCGIAGIVNFFRNLSSEISIVSKMTQSLTHRGPDALGIWHSENVIFGHRRLAVIDPERGRQPMIRTYGDWQYVIVYNGELYNTKELRDELEARGHHFYTTCDTEVLLVSYIEWGKECLSKLNGIFAFAIFDEKENQLFLARDRLGVKPFFYALVNDSLIFASEIKALLHHPDIPSRLSTDGLKEVLFLGPARTPGMGVFAHISELLPGDYAVFNPEGLIIKPYWRLTSNPHTDDFPTTVKKTRELLEDAINRQLVSDVPLCTLLSGGLDSTIITAFASRALQKRGEILKTFSVDYSENDQYFNQNDFQPNPDGKFIPKVVTDLKTSHQNIVLKQEELFEALFPAMTARDLPGMADIDSSLWLFSREIKKQATVGLSGECADEIFGGYPWFFRTEALWAKTFPWALSLESRKSLFSPELLAELNPDAYVRYRYEEALAEAPLPANLAPFEKKIREITYLTLTRWMPILLDRKDRMTMAWGLEVRVPFCDHRLVEYLWNVPWEYKTYGNKEKGLLREAVKDLIPEYILNRKKSPYPKTHHPLYTKIVKEKLREILNDATAPLNQLINKEAVQNLIKNPAPPSSRPWFGQLMGDTQIMAYLIQLNWWFLNYKVTF</sequence>
<dbReference type="PANTHER" id="PTHR43284:SF1">
    <property type="entry name" value="ASPARAGINE SYNTHETASE"/>
    <property type="match status" value="1"/>
</dbReference>
<evidence type="ECO:0000256" key="11">
    <source>
        <dbReference type="PIRSR" id="PIRSR001589-3"/>
    </source>
</evidence>
<evidence type="ECO:0000313" key="13">
    <source>
        <dbReference type="EMBL" id="GAV22880.1"/>
    </source>
</evidence>
<dbReference type="NCBIfam" id="TIGR01536">
    <property type="entry name" value="asn_synth_AEB"/>
    <property type="match status" value="1"/>
</dbReference>
<dbReference type="GO" id="GO:0006529">
    <property type="term" value="P:asparagine biosynthetic process"/>
    <property type="evidence" value="ECO:0007669"/>
    <property type="project" value="UniProtKB-KW"/>
</dbReference>
<evidence type="ECO:0000256" key="6">
    <source>
        <dbReference type="ARBA" id="ARBA00022888"/>
    </source>
</evidence>
<reference evidence="14" key="1">
    <citation type="submission" date="2016-12" db="EMBL/GenBank/DDBJ databases">
        <title>Draft Genome Sequences od Carboxydothermus pertinax and islandicus, Hydrogenogenic Carboxydotrophic Bacteria.</title>
        <authorList>
            <person name="Fukuyama Y."/>
            <person name="Ohmae K."/>
            <person name="Yoneda Y."/>
            <person name="Yoshida T."/>
            <person name="Sako Y."/>
        </authorList>
    </citation>
    <scope>NUCLEOTIDE SEQUENCE [LARGE SCALE GENOMIC DNA]</scope>
    <source>
        <strain evidence="14">Ug1</strain>
    </source>
</reference>